<dbReference type="EMBL" id="JAAOCA010000009">
    <property type="protein sequence ID" value="MBD1598877.1"/>
    <property type="molecule type" value="Genomic_DNA"/>
</dbReference>
<evidence type="ECO:0000256" key="1">
    <source>
        <dbReference type="SAM" id="SignalP"/>
    </source>
</evidence>
<evidence type="ECO:0000313" key="3">
    <source>
        <dbReference type="Proteomes" id="UP000805841"/>
    </source>
</evidence>
<keyword evidence="3" id="KW-1185">Reference proteome</keyword>
<name>A0ABR7Z0D9_9PSED</name>
<dbReference type="PROSITE" id="PS51257">
    <property type="entry name" value="PROKAR_LIPOPROTEIN"/>
    <property type="match status" value="1"/>
</dbReference>
<accession>A0ABR7Z0D9</accession>
<evidence type="ECO:0000313" key="2">
    <source>
        <dbReference type="EMBL" id="MBD1598877.1"/>
    </source>
</evidence>
<sequence>MKVVWLALLALTLGGCASVSDIEQSHETMDVISGKTPKEYSACLAQRLEGSRAPLMIEEYKSGYRVIVPQKLSSKPDAVILVSDRSGGSAIKVHESMNNLPLRSHTVRNAATACISG</sequence>
<organism evidence="2 3">
    <name type="scientific">Pseudomonas typographi</name>
    <dbReference type="NCBI Taxonomy" id="2715964"/>
    <lineage>
        <taxon>Bacteria</taxon>
        <taxon>Pseudomonadati</taxon>
        <taxon>Pseudomonadota</taxon>
        <taxon>Gammaproteobacteria</taxon>
        <taxon>Pseudomonadales</taxon>
        <taxon>Pseudomonadaceae</taxon>
        <taxon>Pseudomonas</taxon>
    </lineage>
</organism>
<reference evidence="2 3" key="1">
    <citation type="journal article" date="2020" name="Insects">
        <title>Bacteria Belonging to Pseudomonas typographi sp. nov. from the Bark Beetle Ips typographus Have Genomic Potential to Aid in the Host Ecology.</title>
        <authorList>
            <person name="Peral-Aranega E."/>
            <person name="Saati-Santamaria Z."/>
            <person name="Kolarik M."/>
            <person name="Rivas R."/>
            <person name="Garcia-Fraile P."/>
        </authorList>
    </citation>
    <scope>NUCLEOTIDE SEQUENCE [LARGE SCALE GENOMIC DNA]</scope>
    <source>
        <strain evidence="2 3">CA3A</strain>
    </source>
</reference>
<proteinExistence type="predicted"/>
<comment type="caution">
    <text evidence="2">The sequence shown here is derived from an EMBL/GenBank/DDBJ whole genome shotgun (WGS) entry which is preliminary data.</text>
</comment>
<dbReference type="RefSeq" id="WP_190419642.1">
    <property type="nucleotide sequence ID" value="NZ_JAAOCA010000009.1"/>
</dbReference>
<protein>
    <recommendedName>
        <fullName evidence="4">Lipoprotein</fullName>
    </recommendedName>
</protein>
<keyword evidence="1" id="KW-0732">Signal</keyword>
<feature type="signal peptide" evidence="1">
    <location>
        <begin position="1"/>
        <end position="17"/>
    </location>
</feature>
<gene>
    <name evidence="2" type="ORF">HAQ05_09180</name>
</gene>
<dbReference type="Proteomes" id="UP000805841">
    <property type="component" value="Unassembled WGS sequence"/>
</dbReference>
<feature type="chain" id="PRO_5047209721" description="Lipoprotein" evidence="1">
    <location>
        <begin position="18"/>
        <end position="117"/>
    </location>
</feature>
<evidence type="ECO:0008006" key="4">
    <source>
        <dbReference type="Google" id="ProtNLM"/>
    </source>
</evidence>